<keyword evidence="2" id="KW-1185">Reference proteome</keyword>
<accession>A0ABM5P198</accession>
<evidence type="ECO:0000313" key="2">
    <source>
        <dbReference type="Proteomes" id="UP000018745"/>
    </source>
</evidence>
<organism evidence="1 2">
    <name type="scientific">Mycoplasma ovis str. Michigan</name>
    <dbReference type="NCBI Taxonomy" id="1415773"/>
    <lineage>
        <taxon>Bacteria</taxon>
        <taxon>Bacillati</taxon>
        <taxon>Mycoplasmatota</taxon>
        <taxon>Mollicutes</taxon>
        <taxon>Mycoplasmataceae</taxon>
        <taxon>Mycoplasma</taxon>
    </lineage>
</organism>
<dbReference type="Proteomes" id="UP000018745">
    <property type="component" value="Chromosome"/>
</dbReference>
<sequence>MSLFNNSIPRKPKSEPISTNRKSCLIGRIAEINSAIFFILISKLFN</sequence>
<name>A0ABM5P198_9MOLU</name>
<gene>
    <name evidence="1" type="ORF">OVS_01450</name>
</gene>
<dbReference type="EMBL" id="CP006935">
    <property type="protein sequence ID" value="AHC40200.1"/>
    <property type="molecule type" value="Genomic_DNA"/>
</dbReference>
<protein>
    <submittedName>
        <fullName evidence="1">Uncharacterized protein</fullName>
    </submittedName>
</protein>
<evidence type="ECO:0000313" key="1">
    <source>
        <dbReference type="EMBL" id="AHC40200.1"/>
    </source>
</evidence>
<reference evidence="1 2" key="1">
    <citation type="journal article" date="2014" name="Genome Announc.">
        <title>Complete Genome Sequence of Mycoplasma ovis Strain Michigan, a Hemoplasma of Sheep with Two Distinct 16S rRNA Genes.</title>
        <authorList>
            <person name="Deshuillers P.L."/>
            <person name="Santos A.P."/>
            <person name="do Nascimento N.C."/>
            <person name="Hampel J.A."/>
            <person name="Bergin I.L."/>
            <person name="Dyson M.C."/>
            <person name="Messick J.B."/>
        </authorList>
    </citation>
    <scope>NUCLEOTIDE SEQUENCE [LARGE SCALE GENOMIC DNA]</scope>
    <source>
        <strain evidence="1 2">Michigan</strain>
    </source>
</reference>
<proteinExistence type="predicted"/>